<keyword evidence="4 6" id="KW-1133">Transmembrane helix</keyword>
<organism evidence="8 9">
    <name type="scientific">Pseudoalteromonas piratica</name>
    <dbReference type="NCBI Taxonomy" id="1348114"/>
    <lineage>
        <taxon>Bacteria</taxon>
        <taxon>Pseudomonadati</taxon>
        <taxon>Pseudomonadota</taxon>
        <taxon>Gammaproteobacteria</taxon>
        <taxon>Alteromonadales</taxon>
        <taxon>Pseudoalteromonadaceae</taxon>
        <taxon>Pseudoalteromonas</taxon>
    </lineage>
</organism>
<feature type="domain" description="RDD" evidence="7">
    <location>
        <begin position="8"/>
        <end position="145"/>
    </location>
</feature>
<dbReference type="Pfam" id="PF06271">
    <property type="entry name" value="RDD"/>
    <property type="match status" value="1"/>
</dbReference>
<evidence type="ECO:0000256" key="5">
    <source>
        <dbReference type="ARBA" id="ARBA00023136"/>
    </source>
</evidence>
<proteinExistence type="predicted"/>
<evidence type="ECO:0000256" key="1">
    <source>
        <dbReference type="ARBA" id="ARBA00004651"/>
    </source>
</evidence>
<feature type="transmembrane region" description="Helical" evidence="6">
    <location>
        <begin position="67"/>
        <end position="86"/>
    </location>
</feature>
<dbReference type="KEGG" id="pseo:OM33_13415"/>
<dbReference type="HOGENOM" id="CLU_053152_4_1_6"/>
<dbReference type="EMBL" id="CP009888">
    <property type="protein sequence ID" value="AIY66003.1"/>
    <property type="molecule type" value="Genomic_DNA"/>
</dbReference>
<keyword evidence="9" id="KW-1185">Reference proteome</keyword>
<keyword evidence="3 6" id="KW-0812">Transmembrane</keyword>
<evidence type="ECO:0000259" key="7">
    <source>
        <dbReference type="Pfam" id="PF06271"/>
    </source>
</evidence>
<comment type="subcellular location">
    <subcellularLocation>
        <location evidence="1">Cell membrane</location>
        <topology evidence="1">Multi-pass membrane protein</topology>
    </subcellularLocation>
</comment>
<keyword evidence="5 6" id="KW-0472">Membrane</keyword>
<dbReference type="OrthoDB" id="9793824at2"/>
<accession>A0A0A7EHH3</accession>
<evidence type="ECO:0000256" key="4">
    <source>
        <dbReference type="ARBA" id="ARBA00022989"/>
    </source>
</evidence>
<dbReference type="PANTHER" id="PTHR36115">
    <property type="entry name" value="PROLINE-RICH ANTIGEN HOMOLOG-RELATED"/>
    <property type="match status" value="1"/>
</dbReference>
<protein>
    <submittedName>
        <fullName evidence="8">Transmembrane protein</fullName>
    </submittedName>
</protein>
<dbReference type="AlphaFoldDB" id="A0A0A7EHH3"/>
<keyword evidence="2" id="KW-1003">Cell membrane</keyword>
<dbReference type="Proteomes" id="UP000030341">
    <property type="component" value="Chromosome 1"/>
</dbReference>
<evidence type="ECO:0000256" key="2">
    <source>
        <dbReference type="ARBA" id="ARBA00022475"/>
    </source>
</evidence>
<reference evidence="8 9" key="1">
    <citation type="submission" date="2014-11" db="EMBL/GenBank/DDBJ databases">
        <title>Complete Genome Sequence of Pseudoalteromonas sp. Strain OCN003 Isolated from Kaneohe Bay, Oahu, Hawaii.</title>
        <authorList>
            <person name="Beurmann S."/>
            <person name="Videau P."/>
            <person name="Ushijima B."/>
            <person name="Smith A.M."/>
            <person name="Aeby G.S."/>
            <person name="Callahan S.M."/>
            <person name="Belcaid M."/>
        </authorList>
    </citation>
    <scope>NUCLEOTIDE SEQUENCE [LARGE SCALE GENOMIC DNA]</scope>
    <source>
        <strain evidence="8 9">OCN003</strain>
    </source>
</reference>
<evidence type="ECO:0000313" key="8">
    <source>
        <dbReference type="EMBL" id="AIY66003.1"/>
    </source>
</evidence>
<dbReference type="PANTHER" id="PTHR36115:SF10">
    <property type="entry name" value="RDD DOMAIN-CONTAINING PROTEIN"/>
    <property type="match status" value="1"/>
</dbReference>
<dbReference type="GO" id="GO:0005886">
    <property type="term" value="C:plasma membrane"/>
    <property type="evidence" value="ECO:0007669"/>
    <property type="project" value="UniProtKB-SubCell"/>
</dbReference>
<sequence length="165" mass="19011">MSNIEQRTGFMRRFASWVYDALATVAIIMLAQILFLGFVELLLSIGLISKSDDVDISYFVTTQPWNFINQFYLVCVACFFYVYFWCKGGQTIGMRAWRLKVRNLDGTQITKPQALIRAITALLGLGNLLVLVDFKNKRSLQDYLAKTEVITLSKEENKKVYRELD</sequence>
<evidence type="ECO:0000313" key="9">
    <source>
        <dbReference type="Proteomes" id="UP000030341"/>
    </source>
</evidence>
<feature type="transmembrane region" description="Helical" evidence="6">
    <location>
        <begin position="21"/>
        <end position="47"/>
    </location>
</feature>
<dbReference type="InterPro" id="IPR051791">
    <property type="entry name" value="Pra-immunoreactive"/>
</dbReference>
<dbReference type="eggNOG" id="COG1714">
    <property type="taxonomic scope" value="Bacteria"/>
</dbReference>
<evidence type="ECO:0000256" key="3">
    <source>
        <dbReference type="ARBA" id="ARBA00022692"/>
    </source>
</evidence>
<name>A0A0A7EHH3_9GAMM</name>
<dbReference type="InterPro" id="IPR010432">
    <property type="entry name" value="RDD"/>
</dbReference>
<evidence type="ECO:0000256" key="6">
    <source>
        <dbReference type="SAM" id="Phobius"/>
    </source>
</evidence>
<dbReference type="STRING" id="1348114.OM33_13415"/>
<gene>
    <name evidence="8" type="ORF">OM33_13415</name>
</gene>
<dbReference type="RefSeq" id="WP_038642426.1">
    <property type="nucleotide sequence ID" value="NZ_CP009888.1"/>
</dbReference>